<reference evidence="11" key="1">
    <citation type="submission" date="2018-12" db="EMBL/GenBank/DDBJ databases">
        <title>Tengunoibacter tsumagoiensis gen. nov., sp. nov., Dictyobacter kobayashii sp. nov., D. alpinus sp. nov., and D. joshuensis sp. nov. and description of Dictyobacteraceae fam. nov. within the order Ktedonobacterales isolated from Tengu-no-mugimeshi.</title>
        <authorList>
            <person name="Wang C.M."/>
            <person name="Zheng Y."/>
            <person name="Sakai Y."/>
            <person name="Toyoda A."/>
            <person name="Minakuchi Y."/>
            <person name="Abe K."/>
            <person name="Yokota A."/>
            <person name="Yabe S."/>
        </authorList>
    </citation>
    <scope>NUCLEOTIDE SEQUENCE [LARGE SCALE GENOMIC DNA]</scope>
    <source>
        <strain evidence="11">Uno16</strain>
    </source>
</reference>
<dbReference type="EMBL" id="BIFT01000001">
    <property type="protein sequence ID" value="GCE26601.1"/>
    <property type="molecule type" value="Genomic_DNA"/>
</dbReference>
<dbReference type="InterPro" id="IPR003594">
    <property type="entry name" value="HATPase_dom"/>
</dbReference>
<dbReference type="InterPro" id="IPR000792">
    <property type="entry name" value="Tscrpt_reg_LuxR_C"/>
</dbReference>
<dbReference type="Proteomes" id="UP000287171">
    <property type="component" value="Unassembled WGS sequence"/>
</dbReference>
<protein>
    <recommendedName>
        <fullName evidence="2">histidine kinase</fullName>
        <ecNumber evidence="2">2.7.13.3</ecNumber>
    </recommendedName>
</protein>
<dbReference type="CDD" id="cd06170">
    <property type="entry name" value="LuxR_C_like"/>
    <property type="match status" value="1"/>
</dbReference>
<evidence type="ECO:0000256" key="1">
    <source>
        <dbReference type="ARBA" id="ARBA00000085"/>
    </source>
</evidence>
<evidence type="ECO:0000313" key="10">
    <source>
        <dbReference type="EMBL" id="GCE26601.1"/>
    </source>
</evidence>
<dbReference type="GO" id="GO:0006355">
    <property type="term" value="P:regulation of DNA-templated transcription"/>
    <property type="evidence" value="ECO:0007669"/>
    <property type="project" value="InterPro"/>
</dbReference>
<dbReference type="Gene3D" id="1.10.10.10">
    <property type="entry name" value="Winged helix-like DNA-binding domain superfamily/Winged helix DNA-binding domain"/>
    <property type="match status" value="1"/>
</dbReference>
<name>A0A402B5H0_9CHLR</name>
<dbReference type="SMART" id="SM00387">
    <property type="entry name" value="HATPase_c"/>
    <property type="match status" value="1"/>
</dbReference>
<comment type="caution">
    <text evidence="10">The sequence shown here is derived from an EMBL/GenBank/DDBJ whole genome shotgun (WGS) entry which is preliminary data.</text>
</comment>
<keyword evidence="6" id="KW-0418">Kinase</keyword>
<dbReference type="Gene3D" id="3.30.565.10">
    <property type="entry name" value="Histidine kinase-like ATPase, C-terminal domain"/>
    <property type="match status" value="1"/>
</dbReference>
<sequence>MGTADKATGSSSSATHSDMLPEVMYSLDSLTDLYEMGFVLGMRMEIHELRQHILTHMRRPIQATGACLLLYHAAQQHFIPVSNQGEKLPWGLLSTSLNGHKIEQLSSRGPGATLDTIEINNRAMLLVTLNCHKALIGLVALAPVDNTILLDARGLLLTYMGNVAGQILYTHQQWDNERHAVVERERQRMARDIHDSVVQQITFTFYKLELIQRLLERQQVQDAMQEAVRARTILEESIQGLRASINALPPPQLEEQTIFAAITQLLEQYSMHNPRTTIQRNITALQQVPERLEVPILRLLQEALANIRKHAHATEIWVNIYIQSNLLIIIIKDNGRGIIIPPSQQTDRASEVVEHQDQWQKNQEIATAHMGLQTMRERVQEAGGTWQLRSQPDKGTSIKVCFPLAHPIVELTTREREILRLMVEGLTNRAIAQKLAISHDTVKTHVHHIMQKLQVKDRAQAALVAAAQGWL</sequence>
<dbReference type="SUPFAM" id="SSF55874">
    <property type="entry name" value="ATPase domain of HSP90 chaperone/DNA topoisomerase II/histidine kinase"/>
    <property type="match status" value="1"/>
</dbReference>
<keyword evidence="4" id="KW-0808">Transferase</keyword>
<accession>A0A402B5H0</accession>
<dbReference type="Pfam" id="PF00196">
    <property type="entry name" value="GerE"/>
    <property type="match status" value="1"/>
</dbReference>
<dbReference type="Pfam" id="PF02518">
    <property type="entry name" value="HATPase_c"/>
    <property type="match status" value="1"/>
</dbReference>
<dbReference type="SMART" id="SM00421">
    <property type="entry name" value="HTH_LUXR"/>
    <property type="match status" value="1"/>
</dbReference>
<dbReference type="InterPro" id="IPR036890">
    <property type="entry name" value="HATPase_C_sf"/>
</dbReference>
<dbReference type="EC" id="2.7.13.3" evidence="2"/>
<dbReference type="PANTHER" id="PTHR24421">
    <property type="entry name" value="NITRATE/NITRITE SENSOR PROTEIN NARX-RELATED"/>
    <property type="match status" value="1"/>
</dbReference>
<dbReference type="RefSeq" id="WP_126627033.1">
    <property type="nucleotide sequence ID" value="NZ_BIFT01000001.1"/>
</dbReference>
<evidence type="ECO:0000256" key="7">
    <source>
        <dbReference type="ARBA" id="ARBA00022840"/>
    </source>
</evidence>
<dbReference type="CDD" id="cd16917">
    <property type="entry name" value="HATPase_UhpB-NarQ-NarX-like"/>
    <property type="match status" value="1"/>
</dbReference>
<organism evidence="10 11">
    <name type="scientific">Dictyobacter alpinus</name>
    <dbReference type="NCBI Taxonomy" id="2014873"/>
    <lineage>
        <taxon>Bacteria</taxon>
        <taxon>Bacillati</taxon>
        <taxon>Chloroflexota</taxon>
        <taxon>Ktedonobacteria</taxon>
        <taxon>Ktedonobacterales</taxon>
        <taxon>Dictyobacteraceae</taxon>
        <taxon>Dictyobacter</taxon>
    </lineage>
</organism>
<keyword evidence="3" id="KW-0597">Phosphoprotein</keyword>
<dbReference type="PROSITE" id="PS50043">
    <property type="entry name" value="HTH_LUXR_2"/>
    <property type="match status" value="1"/>
</dbReference>
<evidence type="ECO:0000256" key="6">
    <source>
        <dbReference type="ARBA" id="ARBA00022777"/>
    </source>
</evidence>
<feature type="domain" description="HTH luxR-type" evidence="9">
    <location>
        <begin position="404"/>
        <end position="469"/>
    </location>
</feature>
<dbReference type="Gene3D" id="1.20.5.1930">
    <property type="match status" value="1"/>
</dbReference>
<dbReference type="GO" id="GO:0003677">
    <property type="term" value="F:DNA binding"/>
    <property type="evidence" value="ECO:0007669"/>
    <property type="project" value="InterPro"/>
</dbReference>
<dbReference type="GO" id="GO:0046983">
    <property type="term" value="F:protein dimerization activity"/>
    <property type="evidence" value="ECO:0007669"/>
    <property type="project" value="InterPro"/>
</dbReference>
<dbReference type="GO" id="GO:0000155">
    <property type="term" value="F:phosphorelay sensor kinase activity"/>
    <property type="evidence" value="ECO:0007669"/>
    <property type="project" value="InterPro"/>
</dbReference>
<dbReference type="PRINTS" id="PR00038">
    <property type="entry name" value="HTHLUXR"/>
</dbReference>
<keyword evidence="5" id="KW-0547">Nucleotide-binding</keyword>
<dbReference type="GO" id="GO:0005524">
    <property type="term" value="F:ATP binding"/>
    <property type="evidence" value="ECO:0007669"/>
    <property type="project" value="UniProtKB-KW"/>
</dbReference>
<dbReference type="Pfam" id="PF07730">
    <property type="entry name" value="HisKA_3"/>
    <property type="match status" value="1"/>
</dbReference>
<evidence type="ECO:0000259" key="9">
    <source>
        <dbReference type="PROSITE" id="PS50043"/>
    </source>
</evidence>
<evidence type="ECO:0000256" key="4">
    <source>
        <dbReference type="ARBA" id="ARBA00022679"/>
    </source>
</evidence>
<evidence type="ECO:0000256" key="5">
    <source>
        <dbReference type="ARBA" id="ARBA00022741"/>
    </source>
</evidence>
<dbReference type="InterPro" id="IPR036388">
    <property type="entry name" value="WH-like_DNA-bd_sf"/>
</dbReference>
<dbReference type="InterPro" id="IPR050482">
    <property type="entry name" value="Sensor_HK_TwoCompSys"/>
</dbReference>
<keyword evidence="7" id="KW-0067">ATP-binding</keyword>
<dbReference type="InterPro" id="IPR016032">
    <property type="entry name" value="Sig_transdc_resp-reg_C-effctor"/>
</dbReference>
<evidence type="ECO:0000256" key="2">
    <source>
        <dbReference type="ARBA" id="ARBA00012438"/>
    </source>
</evidence>
<dbReference type="InterPro" id="IPR011712">
    <property type="entry name" value="Sig_transdc_His_kin_sub3_dim/P"/>
</dbReference>
<keyword evidence="11" id="KW-1185">Reference proteome</keyword>
<dbReference type="GO" id="GO:0016020">
    <property type="term" value="C:membrane"/>
    <property type="evidence" value="ECO:0007669"/>
    <property type="project" value="InterPro"/>
</dbReference>
<dbReference type="AlphaFoldDB" id="A0A402B5H0"/>
<evidence type="ECO:0000256" key="3">
    <source>
        <dbReference type="ARBA" id="ARBA00022553"/>
    </source>
</evidence>
<keyword evidence="8" id="KW-0902">Two-component regulatory system</keyword>
<gene>
    <name evidence="10" type="ORF">KDA_20850</name>
</gene>
<dbReference type="PANTHER" id="PTHR24421:SF10">
    <property type="entry name" value="NITRATE_NITRITE SENSOR PROTEIN NARQ"/>
    <property type="match status" value="1"/>
</dbReference>
<comment type="catalytic activity">
    <reaction evidence="1">
        <text>ATP + protein L-histidine = ADP + protein N-phospho-L-histidine.</text>
        <dbReference type="EC" id="2.7.13.3"/>
    </reaction>
</comment>
<dbReference type="PROSITE" id="PS00622">
    <property type="entry name" value="HTH_LUXR_1"/>
    <property type="match status" value="1"/>
</dbReference>
<evidence type="ECO:0000313" key="11">
    <source>
        <dbReference type="Proteomes" id="UP000287171"/>
    </source>
</evidence>
<dbReference type="OrthoDB" id="9781904at2"/>
<proteinExistence type="predicted"/>
<dbReference type="SUPFAM" id="SSF46894">
    <property type="entry name" value="C-terminal effector domain of the bipartite response regulators"/>
    <property type="match status" value="1"/>
</dbReference>
<evidence type="ECO:0000256" key="8">
    <source>
        <dbReference type="ARBA" id="ARBA00023012"/>
    </source>
</evidence>